<dbReference type="AlphaFoldDB" id="A0A7X0P193"/>
<sequence length="40" mass="4149">MSRFVLPPAACRLPPAACRLPPAACRPPPAARVIAARVIA</sequence>
<dbReference type="RefSeq" id="WP_281402495.1">
    <property type="nucleotide sequence ID" value="NZ_BAAAXY010000136.1"/>
</dbReference>
<organism evidence="1 2">
    <name type="scientific">Nonomuraea rubra</name>
    <dbReference type="NCBI Taxonomy" id="46180"/>
    <lineage>
        <taxon>Bacteria</taxon>
        <taxon>Bacillati</taxon>
        <taxon>Actinomycetota</taxon>
        <taxon>Actinomycetes</taxon>
        <taxon>Streptosporangiales</taxon>
        <taxon>Streptosporangiaceae</taxon>
        <taxon>Nonomuraea</taxon>
    </lineage>
</organism>
<protein>
    <submittedName>
        <fullName evidence="1">Uncharacterized protein</fullName>
    </submittedName>
</protein>
<evidence type="ECO:0000313" key="1">
    <source>
        <dbReference type="EMBL" id="MBB6553327.1"/>
    </source>
</evidence>
<dbReference type="EMBL" id="JACHMI010000001">
    <property type="protein sequence ID" value="MBB6553327.1"/>
    <property type="molecule type" value="Genomic_DNA"/>
</dbReference>
<keyword evidence="2" id="KW-1185">Reference proteome</keyword>
<reference evidence="1 2" key="1">
    <citation type="submission" date="2020-08" db="EMBL/GenBank/DDBJ databases">
        <title>Sequencing the genomes of 1000 actinobacteria strains.</title>
        <authorList>
            <person name="Klenk H.-P."/>
        </authorList>
    </citation>
    <scope>NUCLEOTIDE SEQUENCE [LARGE SCALE GENOMIC DNA]</scope>
    <source>
        <strain evidence="1 2">DSM 43768</strain>
    </source>
</reference>
<evidence type="ECO:0000313" key="2">
    <source>
        <dbReference type="Proteomes" id="UP000565579"/>
    </source>
</evidence>
<gene>
    <name evidence="1" type="ORF">HD593_008122</name>
</gene>
<comment type="caution">
    <text evidence="1">The sequence shown here is derived from an EMBL/GenBank/DDBJ whole genome shotgun (WGS) entry which is preliminary data.</text>
</comment>
<accession>A0A7X0P193</accession>
<proteinExistence type="predicted"/>
<dbReference type="Proteomes" id="UP000565579">
    <property type="component" value="Unassembled WGS sequence"/>
</dbReference>
<name>A0A7X0P193_9ACTN</name>